<keyword evidence="7" id="KW-1185">Reference proteome</keyword>
<dbReference type="Pfam" id="PF02913">
    <property type="entry name" value="FAD-oxidase_C"/>
    <property type="match status" value="1"/>
</dbReference>
<name>A0A7S9LNK6_9RHOB</name>
<reference evidence="6 7" key="1">
    <citation type="submission" date="2020-11" db="EMBL/GenBank/DDBJ databases">
        <title>Description of Pontivivens ytuae sp. nov. isolated from deep sea sediment of Mariana Trench.</title>
        <authorList>
            <person name="Wang Z."/>
            <person name="Sun Q.-L."/>
            <person name="Xu X.-D."/>
            <person name="Tang Y.-Z."/>
            <person name="Zhang J."/>
        </authorList>
    </citation>
    <scope>NUCLEOTIDE SEQUENCE [LARGE SCALE GENOMIC DNA]</scope>
    <source>
        <strain evidence="6 7">MT2928</strain>
    </source>
</reference>
<dbReference type="InterPro" id="IPR016167">
    <property type="entry name" value="FAD-bd_PCMH_sub1"/>
</dbReference>
<gene>
    <name evidence="6" type="ORF">I0K15_10790</name>
</gene>
<dbReference type="GO" id="GO:0003824">
    <property type="term" value="F:catalytic activity"/>
    <property type="evidence" value="ECO:0007669"/>
    <property type="project" value="InterPro"/>
</dbReference>
<evidence type="ECO:0000313" key="6">
    <source>
        <dbReference type="EMBL" id="QPH52314.1"/>
    </source>
</evidence>
<dbReference type="GO" id="GO:0071949">
    <property type="term" value="F:FAD binding"/>
    <property type="evidence" value="ECO:0007669"/>
    <property type="project" value="InterPro"/>
</dbReference>
<dbReference type="InterPro" id="IPR004113">
    <property type="entry name" value="FAD-bd_oxidored_4_C"/>
</dbReference>
<dbReference type="PROSITE" id="PS51387">
    <property type="entry name" value="FAD_PCMH"/>
    <property type="match status" value="1"/>
</dbReference>
<dbReference type="SUPFAM" id="SSF55103">
    <property type="entry name" value="FAD-linked oxidases, C-terminal domain"/>
    <property type="match status" value="1"/>
</dbReference>
<dbReference type="InterPro" id="IPR006094">
    <property type="entry name" value="Oxid_FAD_bind_N"/>
</dbReference>
<keyword evidence="3" id="KW-0285">Flavoprotein</keyword>
<evidence type="ECO:0000256" key="2">
    <source>
        <dbReference type="ARBA" id="ARBA00008000"/>
    </source>
</evidence>
<dbReference type="Gene3D" id="3.30.70.2190">
    <property type="match status" value="1"/>
</dbReference>
<comment type="similarity">
    <text evidence="2">Belongs to the FAD-binding oxidoreductase/transferase type 4 family.</text>
</comment>
<accession>A0A7S9LNK6</accession>
<dbReference type="InterPro" id="IPR016171">
    <property type="entry name" value="Vanillyl_alc_oxidase_C-sub2"/>
</dbReference>
<dbReference type="PANTHER" id="PTHR43716:SF2">
    <property type="entry name" value="BLL6224 PROTEIN"/>
    <property type="match status" value="1"/>
</dbReference>
<dbReference type="Gene3D" id="3.30.465.10">
    <property type="match status" value="1"/>
</dbReference>
<evidence type="ECO:0000313" key="7">
    <source>
        <dbReference type="Proteomes" id="UP000594800"/>
    </source>
</evidence>
<dbReference type="RefSeq" id="WP_196101528.1">
    <property type="nucleotide sequence ID" value="NZ_CP064942.1"/>
</dbReference>
<dbReference type="InterPro" id="IPR016169">
    <property type="entry name" value="FAD-bd_PCMH_sub2"/>
</dbReference>
<evidence type="ECO:0000256" key="1">
    <source>
        <dbReference type="ARBA" id="ARBA00001974"/>
    </source>
</evidence>
<dbReference type="InterPro" id="IPR051264">
    <property type="entry name" value="FAD-oxidored/transferase_4"/>
</dbReference>
<dbReference type="Proteomes" id="UP000594800">
    <property type="component" value="Chromosome"/>
</dbReference>
<dbReference type="KEGG" id="poz:I0K15_10790"/>
<sequence>MEAMPLDDAFLDRLRALDLGLTEAAPAYLEEPRGRWHGAAAPLARPRDVEGVSALLAACNEAGVPVVPYGGGTGLVGGQIHEAGGAVLLSLERLNEVREVAAADGALIVEAGVTLAEVQQAAEEAGCLFPLSIASEGTARIGGVLATNAGGVNVLRYGNARDLVLGIEAVLADGTVIRDLKRLRKDNSGYDLRHLLIGSEGTLGVITAASLRLLPRPAEVATAFLAVESPAGALDLLQDLQGQLGEVISAFELVHRQGLDFLAEHFPDMTHPLETRPDWMVLVEVGGAYGTAKALETGLADAFERGAVSDAVIAQNEGQRDALWAVRETIPEANRLTGSISSHDISVPLSRLPEFIERGRVAVAEVAPDARINCFGHVGDGNLHYNAFPAAGRDKRDYANQRDAVQRAVHDLVVSLGGSVSAEHGVGRLKTADLERYGDPGRLAAMRAIKAALDPRGILNPGVILTQS</sequence>
<dbReference type="InterPro" id="IPR036318">
    <property type="entry name" value="FAD-bd_PCMH-like_sf"/>
</dbReference>
<evidence type="ECO:0000256" key="3">
    <source>
        <dbReference type="ARBA" id="ARBA00022630"/>
    </source>
</evidence>
<dbReference type="SUPFAM" id="SSF56176">
    <property type="entry name" value="FAD-binding/transporter-associated domain-like"/>
    <property type="match status" value="1"/>
</dbReference>
<comment type="cofactor">
    <cofactor evidence="1">
        <name>FAD</name>
        <dbReference type="ChEBI" id="CHEBI:57692"/>
    </cofactor>
</comment>
<feature type="domain" description="FAD-binding PCMH-type" evidence="5">
    <location>
        <begin position="29"/>
        <end position="216"/>
    </location>
</feature>
<dbReference type="PANTHER" id="PTHR43716">
    <property type="entry name" value="D-2-HYDROXYGLUTARATE DEHYDROGENASE, MITOCHONDRIAL"/>
    <property type="match status" value="1"/>
</dbReference>
<keyword evidence="4" id="KW-0274">FAD</keyword>
<proteinExistence type="inferred from homology"/>
<dbReference type="InterPro" id="IPR016164">
    <property type="entry name" value="FAD-linked_Oxase-like_C"/>
</dbReference>
<dbReference type="Pfam" id="PF01565">
    <property type="entry name" value="FAD_binding_4"/>
    <property type="match status" value="1"/>
</dbReference>
<dbReference type="AlphaFoldDB" id="A0A7S9LNK6"/>
<evidence type="ECO:0000256" key="4">
    <source>
        <dbReference type="ARBA" id="ARBA00022827"/>
    </source>
</evidence>
<dbReference type="FunFam" id="1.10.45.10:FF:000001">
    <property type="entry name" value="D-lactate dehydrogenase mitochondrial"/>
    <property type="match status" value="1"/>
</dbReference>
<evidence type="ECO:0000259" key="5">
    <source>
        <dbReference type="PROSITE" id="PS51387"/>
    </source>
</evidence>
<dbReference type="Gene3D" id="1.10.45.10">
    <property type="entry name" value="Vanillyl-alcohol Oxidase, Chain A, domain 4"/>
    <property type="match status" value="1"/>
</dbReference>
<dbReference type="InterPro" id="IPR016166">
    <property type="entry name" value="FAD-bd_PCMH"/>
</dbReference>
<protein>
    <submittedName>
        <fullName evidence="6">FAD-binding oxidoreductase</fullName>
    </submittedName>
</protein>
<dbReference type="Gene3D" id="3.30.43.10">
    <property type="entry name" value="Uridine Diphospho-n-acetylenolpyruvylglucosamine Reductase, domain 2"/>
    <property type="match status" value="1"/>
</dbReference>
<dbReference type="GO" id="GO:0022904">
    <property type="term" value="P:respiratory electron transport chain"/>
    <property type="evidence" value="ECO:0007669"/>
    <property type="project" value="TreeGrafter"/>
</dbReference>
<organism evidence="6 7">
    <name type="scientific">Pontivivens ytuae</name>
    <dbReference type="NCBI Taxonomy" id="2789856"/>
    <lineage>
        <taxon>Bacteria</taxon>
        <taxon>Pseudomonadati</taxon>
        <taxon>Pseudomonadota</taxon>
        <taxon>Alphaproteobacteria</taxon>
        <taxon>Rhodobacterales</taxon>
        <taxon>Paracoccaceae</taxon>
        <taxon>Pontivivens</taxon>
    </lineage>
</organism>
<dbReference type="EMBL" id="CP064942">
    <property type="protein sequence ID" value="QPH52314.1"/>
    <property type="molecule type" value="Genomic_DNA"/>
</dbReference>
<dbReference type="Gene3D" id="3.30.70.2740">
    <property type="match status" value="1"/>
</dbReference>